<feature type="transmembrane region" description="Helical" evidence="1">
    <location>
        <begin position="37"/>
        <end position="55"/>
    </location>
</feature>
<name>A0A640VXE7_9RHOB</name>
<dbReference type="InterPro" id="IPR011969">
    <property type="entry name" value="Clan_AA_Asp_peptidase_C"/>
</dbReference>
<dbReference type="Gene3D" id="2.40.70.10">
    <property type="entry name" value="Acid Proteases"/>
    <property type="match status" value="1"/>
</dbReference>
<dbReference type="Proteomes" id="UP000436522">
    <property type="component" value="Unassembled WGS sequence"/>
</dbReference>
<evidence type="ECO:0000313" key="3">
    <source>
        <dbReference type="Proteomes" id="UP000436522"/>
    </source>
</evidence>
<sequence length="193" mass="21080">MDGFDTGRLIYLIILGLMVCTWFFAQNRLSTNKLLQQATVWGLIFLGVLAAYGLWDDIRQTVRPQQAVFAEQGKVVVPRSPDGHYHIAAEINGAPVNFVLDTGATMLVLTRRDATAAGLDPDRLNYIGRAMTANGEVRTAPVRLETLTLGPATDTNVPAVVNSGEMSQSLMGMTYLQRWGKIEIAGGELTLTR</sequence>
<evidence type="ECO:0000313" key="2">
    <source>
        <dbReference type="EMBL" id="GFE51761.1"/>
    </source>
</evidence>
<dbReference type="InterPro" id="IPR021109">
    <property type="entry name" value="Peptidase_aspartic_dom_sf"/>
</dbReference>
<dbReference type="CDD" id="cd05483">
    <property type="entry name" value="retropepsin_like_bacteria"/>
    <property type="match status" value="1"/>
</dbReference>
<protein>
    <submittedName>
        <fullName evidence="2">Aspartyl protease</fullName>
    </submittedName>
</protein>
<keyword evidence="1" id="KW-0472">Membrane</keyword>
<gene>
    <name evidence="2" type="ORF">So717_35140</name>
</gene>
<dbReference type="PROSITE" id="PS00141">
    <property type="entry name" value="ASP_PROTEASE"/>
    <property type="match status" value="1"/>
</dbReference>
<keyword evidence="3" id="KW-1185">Reference proteome</keyword>
<dbReference type="EMBL" id="BLIV01000007">
    <property type="protein sequence ID" value="GFE51761.1"/>
    <property type="molecule type" value="Genomic_DNA"/>
</dbReference>
<accession>A0A640VXE7</accession>
<dbReference type="InterPro" id="IPR034122">
    <property type="entry name" value="Retropepsin-like_bacterial"/>
</dbReference>
<dbReference type="NCBIfam" id="TIGR02281">
    <property type="entry name" value="clan_AA_DTGA"/>
    <property type="match status" value="1"/>
</dbReference>
<keyword evidence="2" id="KW-0378">Hydrolase</keyword>
<reference evidence="2 3" key="1">
    <citation type="submission" date="2019-12" db="EMBL/GenBank/DDBJ databases">
        <title>Roseobacter cerasinus sp. nov., isolated from seawater around aquaculture.</title>
        <authorList>
            <person name="Muramatsu S."/>
            <person name="Takabe Y."/>
            <person name="Mori K."/>
            <person name="Takaichi S."/>
            <person name="Hanada S."/>
        </authorList>
    </citation>
    <scope>NUCLEOTIDE SEQUENCE [LARGE SCALE GENOMIC DNA]</scope>
    <source>
        <strain evidence="2 3">AI77</strain>
    </source>
</reference>
<dbReference type="InterPro" id="IPR001969">
    <property type="entry name" value="Aspartic_peptidase_AS"/>
</dbReference>
<dbReference type="GO" id="GO:0004190">
    <property type="term" value="F:aspartic-type endopeptidase activity"/>
    <property type="evidence" value="ECO:0007669"/>
    <property type="project" value="InterPro"/>
</dbReference>
<feature type="transmembrane region" description="Helical" evidence="1">
    <location>
        <begin position="6"/>
        <end position="25"/>
    </location>
</feature>
<evidence type="ECO:0000256" key="1">
    <source>
        <dbReference type="SAM" id="Phobius"/>
    </source>
</evidence>
<dbReference type="OrthoDB" id="7595324at2"/>
<dbReference type="SUPFAM" id="SSF50630">
    <property type="entry name" value="Acid proteases"/>
    <property type="match status" value="1"/>
</dbReference>
<keyword evidence="1" id="KW-1133">Transmembrane helix</keyword>
<dbReference type="Pfam" id="PF13650">
    <property type="entry name" value="Asp_protease_2"/>
    <property type="match status" value="1"/>
</dbReference>
<keyword evidence="1" id="KW-0812">Transmembrane</keyword>
<keyword evidence="2" id="KW-0645">Protease</keyword>
<dbReference type="AlphaFoldDB" id="A0A640VXE7"/>
<organism evidence="2 3">
    <name type="scientific">Roseobacter cerasinus</name>
    <dbReference type="NCBI Taxonomy" id="2602289"/>
    <lineage>
        <taxon>Bacteria</taxon>
        <taxon>Pseudomonadati</taxon>
        <taxon>Pseudomonadota</taxon>
        <taxon>Alphaproteobacteria</taxon>
        <taxon>Rhodobacterales</taxon>
        <taxon>Roseobacteraceae</taxon>
        <taxon>Roseobacter</taxon>
    </lineage>
</organism>
<dbReference type="GO" id="GO:0006508">
    <property type="term" value="P:proteolysis"/>
    <property type="evidence" value="ECO:0007669"/>
    <property type="project" value="UniProtKB-KW"/>
</dbReference>
<comment type="caution">
    <text evidence="2">The sequence shown here is derived from an EMBL/GenBank/DDBJ whole genome shotgun (WGS) entry which is preliminary data.</text>
</comment>
<proteinExistence type="predicted"/>
<dbReference type="RefSeq" id="WP_159979828.1">
    <property type="nucleotide sequence ID" value="NZ_BLIV01000007.1"/>
</dbReference>